<comment type="caution">
    <text evidence="2">The sequence shown here is derived from an EMBL/GenBank/DDBJ whole genome shotgun (WGS) entry which is preliminary data.</text>
</comment>
<dbReference type="NCBIfam" id="NF006452">
    <property type="entry name" value="PRK08788.1"/>
    <property type="match status" value="1"/>
</dbReference>
<dbReference type="GO" id="GO:0003824">
    <property type="term" value="F:catalytic activity"/>
    <property type="evidence" value="ECO:0007669"/>
    <property type="project" value="UniProtKB-ARBA"/>
</dbReference>
<gene>
    <name evidence="2" type="ORF">A6M23_01315</name>
    <name evidence="1" type="ORF">A6P07_11695</name>
</gene>
<dbReference type="Proteomes" id="UP000095008">
    <property type="component" value="Unassembled WGS sequence"/>
</dbReference>
<proteinExistence type="predicted"/>
<evidence type="ECO:0000313" key="1">
    <source>
        <dbReference type="EMBL" id="OCX71536.1"/>
    </source>
</evidence>
<protein>
    <submittedName>
        <fullName evidence="2">Enoyl-CoA hydratase</fullName>
    </submittedName>
</protein>
<accession>A0A1C2I545</accession>
<dbReference type="InterPro" id="IPR029045">
    <property type="entry name" value="ClpP/crotonase-like_dom_sf"/>
</dbReference>
<evidence type="ECO:0000313" key="4">
    <source>
        <dbReference type="Proteomes" id="UP000095008"/>
    </source>
</evidence>
<dbReference type="EMBL" id="LWSA01000165">
    <property type="protein sequence ID" value="OCX71536.1"/>
    <property type="molecule type" value="Genomic_DNA"/>
</dbReference>
<sequence>MNSMPQLVPNPIAQGDSQYRQLRTHYDSVYQTLWYYLNGQPRPCFTPTLLTELQHLYTQLRAELTTPEGREIRFLVGCSDVPGVFNLGGDLHLFRHLIAQQDRAGLLHYGVSCIEALYVNITHLDADLTTISLVQGDALGGGFEKALSSNVLIAERSAKMGMPEILFNLFPGMGAYSLLQRKIGMVATEKMILSGRIYQAEELHDMGVVDILAEDGEGERTVYAYIKKHLHAANGYAALRRVRDLCAPITYEELYATVEIWVEAALRLTSKDLRMMDRLIARQSARHAETV</sequence>
<evidence type="ECO:0000313" key="3">
    <source>
        <dbReference type="Proteomes" id="UP000094893"/>
    </source>
</evidence>
<keyword evidence="4" id="KW-1185">Reference proteome</keyword>
<dbReference type="Proteomes" id="UP000094893">
    <property type="component" value="Unassembled WGS sequence"/>
</dbReference>
<dbReference type="Gene3D" id="6.20.390.30">
    <property type="match status" value="1"/>
</dbReference>
<dbReference type="AlphaFoldDB" id="A0A1C2I545"/>
<name>A0A1C2I545_ACITH</name>
<dbReference type="PANTHER" id="PTHR11941:SF54">
    <property type="entry name" value="ENOYL-COA HYDRATASE, MITOCHONDRIAL"/>
    <property type="match status" value="1"/>
</dbReference>
<organism evidence="2 4">
    <name type="scientific">Acidithiobacillus thiooxidans</name>
    <name type="common">Thiobacillus thiooxidans</name>
    <dbReference type="NCBI Taxonomy" id="930"/>
    <lineage>
        <taxon>Bacteria</taxon>
        <taxon>Pseudomonadati</taxon>
        <taxon>Pseudomonadota</taxon>
        <taxon>Acidithiobacillia</taxon>
        <taxon>Acidithiobacillales</taxon>
        <taxon>Acidithiobacillaceae</taxon>
        <taxon>Acidithiobacillus</taxon>
    </lineage>
</organism>
<dbReference type="Gene3D" id="3.90.226.10">
    <property type="entry name" value="2-enoyl-CoA Hydratase, Chain A, domain 1"/>
    <property type="match status" value="1"/>
</dbReference>
<dbReference type="OrthoDB" id="9802362at2"/>
<dbReference type="SUPFAM" id="SSF52096">
    <property type="entry name" value="ClpP/crotonase"/>
    <property type="match status" value="1"/>
</dbReference>
<dbReference type="PANTHER" id="PTHR11941">
    <property type="entry name" value="ENOYL-COA HYDRATASE-RELATED"/>
    <property type="match status" value="1"/>
</dbReference>
<dbReference type="RefSeq" id="WP_024895413.1">
    <property type="nucleotide sequence ID" value="NZ_LWRY01000009.1"/>
</dbReference>
<dbReference type="CDD" id="cd06558">
    <property type="entry name" value="crotonase-like"/>
    <property type="match status" value="1"/>
</dbReference>
<reference evidence="2 3" key="1">
    <citation type="journal article" date="2016" name="Int. J. Mol. Sci.">
        <title>Comparative genomics of the extreme acidophile Acidithiobacillus thiooxidans reveals intraspecific divergence and niche adaptation.</title>
        <authorList>
            <person name="Zhang X."/>
            <person name="Feng X."/>
            <person name="Tao J."/>
            <person name="Ma L."/>
            <person name="Xiao Y."/>
            <person name="Liang Y."/>
            <person name="Liu X."/>
            <person name="Yin H."/>
        </authorList>
    </citation>
    <scope>NUCLEOTIDE SEQUENCE [LARGE SCALE GENOMIC DNA]</scope>
    <source>
        <strain evidence="1 3">A02</strain>
        <strain evidence="2">DXS-W</strain>
    </source>
</reference>
<dbReference type="eggNOG" id="COG1024">
    <property type="taxonomic scope" value="Bacteria"/>
</dbReference>
<dbReference type="InterPro" id="IPR001753">
    <property type="entry name" value="Enoyl-CoA_hydra/iso"/>
</dbReference>
<dbReference type="GO" id="GO:0006635">
    <property type="term" value="P:fatty acid beta-oxidation"/>
    <property type="evidence" value="ECO:0007669"/>
    <property type="project" value="TreeGrafter"/>
</dbReference>
<evidence type="ECO:0000313" key="2">
    <source>
        <dbReference type="EMBL" id="OCX75900.1"/>
    </source>
</evidence>
<dbReference type="EMBL" id="LWRY01000009">
    <property type="protein sequence ID" value="OCX75900.1"/>
    <property type="molecule type" value="Genomic_DNA"/>
</dbReference>
<dbReference type="Pfam" id="PF00378">
    <property type="entry name" value="ECH_1"/>
    <property type="match status" value="1"/>
</dbReference>